<evidence type="ECO:0000259" key="1">
    <source>
        <dbReference type="Pfam" id="PF20255"/>
    </source>
</evidence>
<sequence>MATDSPGHSSSDQMPMNYIFHHVFLPPQLPGGSDITPENDYYVVKFVLEALREFSYQAGPYLDDLAIEAAISLVENTLNTMSSLGGLEECSTQHVLKHLAITGSSVSLHVTAQNAGVMIHRAYDSFIFETFELSPSDESINSTRGRLVRQFPATSIAVPSQVFNDDDFQSVLTKTLVKMSIQQQDIKPYYEGADQVPVDTQDTPNPRLVTELLVSFLRGCGEQVSIPCLYKKTREELLSSDGAPAWRRSPTWLLLRVSLQLVMTRIATDSGNTYKSFMLFFMTRILKATMVQASSPALHIMGTKILRRLLKLPPPWGGRWLATVASDLLAAAEHICERWKNVGEELEPELELEAISTLEIINSTYLELAEMNRFLSATLQSSNVSVVSHSNPTSPDQIMIDSSVPQFPSPKDVCKMELANLERSVLISPGGHEQSCSSLCEQIRDYHTTAAAAYAGNPEMISRMHLIILELWIALDQAAIQSVPLLQDYDPGIPSDSYHSLLLASRGDMERLSRAEKYLRQRRDYARAQRTPPVFGSFGHHRSLAVRYFAISPELQSLEYEIVDRATDERAQALEELSRLRKERIRLIGLYNEGVCERVTVQGELWVHPDTCVRCSYQEKANKLEIPTHDYPLPTNTHQAQAVIFELAVPPDIGEWRDITIYLIRDVLQCRTVRTPPAERPTRLRAYPTLTQYFRSDKEWRVSLQSTHKDHPSTASVPTCTEDHVLLSNNLELNYFDELKGVILSEPIPSHAHAESCSLPRPERSPMALTTLSSSQDRTMWVKMLSQLCKPKIDFNRQEIAIFVIHLSLQAGPNSQETITRKTHELLSNVNFGRNMLDCLRGLVARVEVDSGSYYALCAFASLAARLLSMTEVLKPEYTKLLGYCRTVSHHWMLQTREKVHTTVDEGQRTQVVRDLLHISLVCASTFCVEPEILGEILSNSKQQSILAEASIIIQDNERMLDPGSDTLGMVMCDRWRCMMHDASSFLESELMARRSDWLDLAVVRNWPPFTPGGDWCKAPKPQLASWEHHWVSTLSDQLTVHFNLRTGQLLVDEFPLSRIPPEYQQHPCYKRIFGSLVMDVMPSPLPGMRFSSTKQVAGRSLHFGMPPTTQGNTSSDLLVRLRHRGSLQDLIPSRVFAGILPHSFVHDFVHWYDHDSQSVELRPLFSPWDSDPENWRLSTYNRVWRLTKGGNVLVAPSSRIGQGLAKRLFPLHNDPSPIQLVFNLNTSALEIGMPQLGLSFELKPFDTAIRCHQFPGMEVDQCQSAGTLIGFGSKLVLRDNQEPPNRRILIPEGSLQWERVNFGSFAEHMKVSVVPGTVSRVQSYALPKAPGQLEGYVPLHSKLYLAFLHALTSHSAPDPLLGRTGTREAISILESADVRSTNYLDEDSMNMLRHLAVLPPVRSFNPLDRTQAVSWAPSLSFLSQDDRFHRLVHSLIEETRNKVSILPIQSAEATGFVDSDTQLIDRHISRHIDFQVTGSMPTDFTTTHDVFYASRGAGQMSPRSVLATEIASMIYNDQQFLLHQPATNLAEGLYKLLNTGQECPAISQLPTPQEMEFDSRWLQHPSKHLMAQWCRLHNAHRTNPQWLNKYQYMMWFATITYATQSIPQVTQALFAIFAIDHISAVPLPDRVPPRLSEGYKMQVQKLRTTVEGSVRPSGDFPGLLDENYRHVVNSETEDFCAKLAAQWPCPEPAPPSGRRYMSIDCAAAMKEINTIWFDWFENLVFWHYLEAISVSMKELPVARPSLPPFTRSTLY</sequence>
<reference evidence="2" key="1">
    <citation type="journal article" date="2021" name="Nat. Commun.">
        <title>Genetic determinants of endophytism in the Arabidopsis root mycobiome.</title>
        <authorList>
            <person name="Mesny F."/>
            <person name="Miyauchi S."/>
            <person name="Thiergart T."/>
            <person name="Pickel B."/>
            <person name="Atanasova L."/>
            <person name="Karlsson M."/>
            <person name="Huettel B."/>
            <person name="Barry K.W."/>
            <person name="Haridas S."/>
            <person name="Chen C."/>
            <person name="Bauer D."/>
            <person name="Andreopoulos W."/>
            <person name="Pangilinan J."/>
            <person name="LaButti K."/>
            <person name="Riley R."/>
            <person name="Lipzen A."/>
            <person name="Clum A."/>
            <person name="Drula E."/>
            <person name="Henrissat B."/>
            <person name="Kohler A."/>
            <person name="Grigoriev I.V."/>
            <person name="Martin F.M."/>
            <person name="Hacquard S."/>
        </authorList>
    </citation>
    <scope>NUCLEOTIDE SEQUENCE</scope>
    <source>
        <strain evidence="2">MPI-CAGE-AT-0147</strain>
    </source>
</reference>
<keyword evidence="3" id="KW-1185">Reference proteome</keyword>
<feature type="domain" description="DUF6606" evidence="1">
    <location>
        <begin position="19"/>
        <end position="287"/>
    </location>
</feature>
<protein>
    <recommendedName>
        <fullName evidence="1">DUF6606 domain-containing protein</fullName>
    </recommendedName>
</protein>
<dbReference type="InterPro" id="IPR046541">
    <property type="entry name" value="DUF6606"/>
</dbReference>
<name>A0A9P9FRG7_9HYPO</name>
<dbReference type="EMBL" id="JAGMUV010000001">
    <property type="protein sequence ID" value="KAH7175914.1"/>
    <property type="molecule type" value="Genomic_DNA"/>
</dbReference>
<comment type="caution">
    <text evidence="2">The sequence shown here is derived from an EMBL/GenBank/DDBJ whole genome shotgun (WGS) entry which is preliminary data.</text>
</comment>
<evidence type="ECO:0000313" key="3">
    <source>
        <dbReference type="Proteomes" id="UP000738349"/>
    </source>
</evidence>
<dbReference type="OrthoDB" id="3182339at2759"/>
<accession>A0A9P9FRG7</accession>
<evidence type="ECO:0000313" key="2">
    <source>
        <dbReference type="EMBL" id="KAH7175914.1"/>
    </source>
</evidence>
<proteinExistence type="predicted"/>
<dbReference type="Proteomes" id="UP000738349">
    <property type="component" value="Unassembled WGS sequence"/>
</dbReference>
<organism evidence="2 3">
    <name type="scientific">Dactylonectria macrodidyma</name>
    <dbReference type="NCBI Taxonomy" id="307937"/>
    <lineage>
        <taxon>Eukaryota</taxon>
        <taxon>Fungi</taxon>
        <taxon>Dikarya</taxon>
        <taxon>Ascomycota</taxon>
        <taxon>Pezizomycotina</taxon>
        <taxon>Sordariomycetes</taxon>
        <taxon>Hypocreomycetidae</taxon>
        <taxon>Hypocreales</taxon>
        <taxon>Nectriaceae</taxon>
        <taxon>Dactylonectria</taxon>
    </lineage>
</organism>
<gene>
    <name evidence="2" type="ORF">EDB81DRAFT_751349</name>
</gene>
<dbReference type="Pfam" id="PF20255">
    <property type="entry name" value="DUF6606"/>
    <property type="match status" value="1"/>
</dbReference>